<reference evidence="2 3" key="2">
    <citation type="submission" date="2018-11" db="EMBL/GenBank/DDBJ databases">
        <authorList>
            <consortium name="Pathogen Informatics"/>
        </authorList>
    </citation>
    <scope>NUCLEOTIDE SEQUENCE [LARGE SCALE GENOMIC DNA]</scope>
</reference>
<sequence length="86" mass="10055">MHQDKPYKSSVKIRFLDVLELDRLQNAPDKAYKPSGKINLPERVLGRTDFNMHEDKAYKSSGKIHLPERESPPHVQKTWLAQQFPK</sequence>
<keyword evidence="3" id="KW-1185">Reference proteome</keyword>
<accession>A0A183UMC2</accession>
<reference evidence="4" key="1">
    <citation type="submission" date="2016-06" db="UniProtKB">
        <authorList>
            <consortium name="WormBaseParasite"/>
        </authorList>
    </citation>
    <scope>IDENTIFICATION</scope>
</reference>
<name>A0A183UMC2_TOXCA</name>
<evidence type="ECO:0000313" key="4">
    <source>
        <dbReference type="WBParaSite" id="TCNE_0000964201-mRNA-1"/>
    </source>
</evidence>
<gene>
    <name evidence="2" type="ORF">TCNE_LOCUS9642</name>
</gene>
<evidence type="ECO:0000313" key="3">
    <source>
        <dbReference type="Proteomes" id="UP000050794"/>
    </source>
</evidence>
<organism evidence="3 4">
    <name type="scientific">Toxocara canis</name>
    <name type="common">Canine roundworm</name>
    <dbReference type="NCBI Taxonomy" id="6265"/>
    <lineage>
        <taxon>Eukaryota</taxon>
        <taxon>Metazoa</taxon>
        <taxon>Ecdysozoa</taxon>
        <taxon>Nematoda</taxon>
        <taxon>Chromadorea</taxon>
        <taxon>Rhabditida</taxon>
        <taxon>Spirurina</taxon>
        <taxon>Ascaridomorpha</taxon>
        <taxon>Ascaridoidea</taxon>
        <taxon>Toxocaridae</taxon>
        <taxon>Toxocara</taxon>
    </lineage>
</organism>
<dbReference type="WBParaSite" id="TCNE_0000964201-mRNA-1">
    <property type="protein sequence ID" value="TCNE_0000964201-mRNA-1"/>
    <property type="gene ID" value="TCNE_0000964201"/>
</dbReference>
<proteinExistence type="predicted"/>
<evidence type="ECO:0000256" key="1">
    <source>
        <dbReference type="SAM" id="MobiDB-lite"/>
    </source>
</evidence>
<dbReference type="Proteomes" id="UP000050794">
    <property type="component" value="Unassembled WGS sequence"/>
</dbReference>
<dbReference type="EMBL" id="UYWY01020235">
    <property type="protein sequence ID" value="VDM40963.1"/>
    <property type="molecule type" value="Genomic_DNA"/>
</dbReference>
<feature type="region of interest" description="Disordered" evidence="1">
    <location>
        <begin position="59"/>
        <end position="86"/>
    </location>
</feature>
<protein>
    <submittedName>
        <fullName evidence="4">Chromosome partitioning protein ParB</fullName>
    </submittedName>
</protein>
<dbReference type="AlphaFoldDB" id="A0A183UMC2"/>
<evidence type="ECO:0000313" key="2">
    <source>
        <dbReference type="EMBL" id="VDM40963.1"/>
    </source>
</evidence>